<evidence type="ECO:0000313" key="7">
    <source>
        <dbReference type="EMBL" id="KNE90870.1"/>
    </source>
</evidence>
<gene>
    <name evidence="7" type="ORF">PSTG_15692</name>
</gene>
<feature type="domain" description="Raptor N-terminal CASPase-like" evidence="6">
    <location>
        <begin position="118"/>
        <end position="274"/>
    </location>
</feature>
<feature type="compositionally biased region" description="Low complexity" evidence="5">
    <location>
        <begin position="1329"/>
        <end position="1342"/>
    </location>
</feature>
<evidence type="ECO:0000313" key="8">
    <source>
        <dbReference type="Proteomes" id="UP000054564"/>
    </source>
</evidence>
<feature type="compositionally biased region" description="Low complexity" evidence="5">
    <location>
        <begin position="1509"/>
        <end position="1525"/>
    </location>
</feature>
<feature type="compositionally biased region" description="Basic residues" evidence="5">
    <location>
        <begin position="1576"/>
        <end position="1612"/>
    </location>
</feature>
<dbReference type="GO" id="GO:0071230">
    <property type="term" value="P:cellular response to amino acid stimulus"/>
    <property type="evidence" value="ECO:0007669"/>
    <property type="project" value="TreeGrafter"/>
</dbReference>
<dbReference type="InterPro" id="IPR015943">
    <property type="entry name" value="WD40/YVTN_repeat-like_dom_sf"/>
</dbReference>
<feature type="compositionally biased region" description="Low complexity" evidence="5">
    <location>
        <begin position="1386"/>
        <end position="1403"/>
    </location>
</feature>
<feature type="region of interest" description="Disordered" evidence="5">
    <location>
        <begin position="1265"/>
        <end position="1343"/>
    </location>
</feature>
<evidence type="ECO:0000256" key="1">
    <source>
        <dbReference type="ARBA" id="ARBA00009257"/>
    </source>
</evidence>
<dbReference type="InterPro" id="IPR036322">
    <property type="entry name" value="WD40_repeat_dom_sf"/>
</dbReference>
<dbReference type="PROSITE" id="PS00678">
    <property type="entry name" value="WD_REPEATS_1"/>
    <property type="match status" value="1"/>
</dbReference>
<dbReference type="InterPro" id="IPR029347">
    <property type="entry name" value="Raptor_N"/>
</dbReference>
<dbReference type="PROSITE" id="PS50082">
    <property type="entry name" value="WD_REPEATS_2"/>
    <property type="match status" value="1"/>
</dbReference>
<feature type="region of interest" description="Disordered" evidence="5">
    <location>
        <begin position="1"/>
        <end position="41"/>
    </location>
</feature>
<evidence type="ECO:0000259" key="6">
    <source>
        <dbReference type="SMART" id="SM01302"/>
    </source>
</evidence>
<dbReference type="PRINTS" id="PR01547">
    <property type="entry name" value="YEAST176DUF"/>
</dbReference>
<feature type="compositionally biased region" description="Low complexity" evidence="5">
    <location>
        <begin position="300"/>
        <end position="311"/>
    </location>
</feature>
<evidence type="ECO:0000256" key="2">
    <source>
        <dbReference type="ARBA" id="ARBA00022574"/>
    </source>
</evidence>
<dbReference type="SMART" id="SM01302">
    <property type="entry name" value="Raptor_N"/>
    <property type="match status" value="1"/>
</dbReference>
<evidence type="ECO:0000256" key="5">
    <source>
        <dbReference type="SAM" id="MobiDB-lite"/>
    </source>
</evidence>
<dbReference type="InterPro" id="IPR016024">
    <property type="entry name" value="ARM-type_fold"/>
</dbReference>
<dbReference type="PANTHER" id="PTHR12848:SF16">
    <property type="entry name" value="REGULATORY-ASSOCIATED PROTEIN OF MTOR"/>
    <property type="match status" value="1"/>
</dbReference>
<comment type="caution">
    <text evidence="7">The sequence shown here is derived from an EMBL/GenBank/DDBJ whole genome shotgun (WGS) entry which is preliminary data.</text>
</comment>
<reference evidence="8" key="1">
    <citation type="submission" date="2014-03" db="EMBL/GenBank/DDBJ databases">
        <title>The Genome Sequence of Puccinia striiformis f. sp. tritici PST-78.</title>
        <authorList>
            <consortium name="The Broad Institute Genome Sequencing Platform"/>
            <person name="Cuomo C."/>
            <person name="Hulbert S."/>
            <person name="Chen X."/>
            <person name="Walker B."/>
            <person name="Young S.K."/>
            <person name="Zeng Q."/>
            <person name="Gargeya S."/>
            <person name="Fitzgerald M."/>
            <person name="Haas B."/>
            <person name="Abouelleil A."/>
            <person name="Alvarado L."/>
            <person name="Arachchi H.M."/>
            <person name="Berlin A.M."/>
            <person name="Chapman S.B."/>
            <person name="Goldberg J."/>
            <person name="Griggs A."/>
            <person name="Gujja S."/>
            <person name="Hansen M."/>
            <person name="Howarth C."/>
            <person name="Imamovic A."/>
            <person name="Larimer J."/>
            <person name="McCowan C."/>
            <person name="Montmayeur A."/>
            <person name="Murphy C."/>
            <person name="Neiman D."/>
            <person name="Pearson M."/>
            <person name="Priest M."/>
            <person name="Roberts A."/>
            <person name="Saif S."/>
            <person name="Shea T."/>
            <person name="Sisk P."/>
            <person name="Sykes S."/>
            <person name="Wortman J."/>
            <person name="Nusbaum C."/>
            <person name="Birren B."/>
        </authorList>
    </citation>
    <scope>NUCLEOTIDE SEQUENCE [LARGE SCALE GENOMIC DNA]</scope>
    <source>
        <strain evidence="8">race PST-78</strain>
    </source>
</reference>
<feature type="compositionally biased region" description="Low complexity" evidence="5">
    <location>
        <begin position="599"/>
        <end position="609"/>
    </location>
</feature>
<feature type="compositionally biased region" description="Gly residues" evidence="5">
    <location>
        <begin position="1497"/>
        <end position="1506"/>
    </location>
</feature>
<protein>
    <recommendedName>
        <fullName evidence="6">Raptor N-terminal CASPase-like domain-containing protein</fullName>
    </recommendedName>
</protein>
<dbReference type="PROSITE" id="PS50294">
    <property type="entry name" value="WD_REPEATS_REGION"/>
    <property type="match status" value="1"/>
</dbReference>
<feature type="compositionally biased region" description="Low complexity" evidence="5">
    <location>
        <begin position="624"/>
        <end position="656"/>
    </location>
</feature>
<dbReference type="Pfam" id="PF00400">
    <property type="entry name" value="WD40"/>
    <property type="match status" value="1"/>
</dbReference>
<dbReference type="OrthoDB" id="10262360at2759"/>
<dbReference type="InterPro" id="IPR019775">
    <property type="entry name" value="WD40_repeat_CS"/>
</dbReference>
<dbReference type="GO" id="GO:0030674">
    <property type="term" value="F:protein-macromolecule adaptor activity"/>
    <property type="evidence" value="ECO:0007669"/>
    <property type="project" value="TreeGrafter"/>
</dbReference>
<dbReference type="InterPro" id="IPR004083">
    <property type="entry name" value="Raptor"/>
</dbReference>
<dbReference type="EMBL" id="AJIL01000231">
    <property type="protein sequence ID" value="KNE90870.1"/>
    <property type="molecule type" value="Genomic_DNA"/>
</dbReference>
<feature type="compositionally biased region" description="Basic and acidic residues" evidence="5">
    <location>
        <begin position="1312"/>
        <end position="1321"/>
    </location>
</feature>
<dbReference type="SMART" id="SM00320">
    <property type="entry name" value="WD40"/>
    <property type="match status" value="7"/>
</dbReference>
<dbReference type="Proteomes" id="UP000054564">
    <property type="component" value="Unassembled WGS sequence"/>
</dbReference>
<feature type="compositionally biased region" description="Low complexity" evidence="5">
    <location>
        <begin position="27"/>
        <end position="41"/>
    </location>
</feature>
<feature type="region of interest" description="Disordered" evidence="5">
    <location>
        <begin position="934"/>
        <end position="956"/>
    </location>
</feature>
<dbReference type="GO" id="GO:0010506">
    <property type="term" value="P:regulation of autophagy"/>
    <property type="evidence" value="ECO:0007669"/>
    <property type="project" value="TreeGrafter"/>
</dbReference>
<keyword evidence="2 4" id="KW-0853">WD repeat</keyword>
<keyword evidence="8" id="KW-1185">Reference proteome</keyword>
<feature type="region of interest" description="Disordered" evidence="5">
    <location>
        <begin position="289"/>
        <end position="317"/>
    </location>
</feature>
<dbReference type="GO" id="GO:0030307">
    <property type="term" value="P:positive regulation of cell growth"/>
    <property type="evidence" value="ECO:0007669"/>
    <property type="project" value="TreeGrafter"/>
</dbReference>
<feature type="compositionally biased region" description="Low complexity" evidence="5">
    <location>
        <begin position="1071"/>
        <end position="1086"/>
    </location>
</feature>
<keyword evidence="3" id="KW-0677">Repeat</keyword>
<dbReference type="InterPro" id="IPR011989">
    <property type="entry name" value="ARM-like"/>
</dbReference>
<accession>A0A0L0UV22</accession>
<dbReference type="GO" id="GO:0009267">
    <property type="term" value="P:cellular response to starvation"/>
    <property type="evidence" value="ECO:0007669"/>
    <property type="project" value="TreeGrafter"/>
</dbReference>
<feature type="compositionally biased region" description="Low complexity" evidence="5">
    <location>
        <begin position="935"/>
        <end position="947"/>
    </location>
</feature>
<dbReference type="SUPFAM" id="SSF50978">
    <property type="entry name" value="WD40 repeat-like"/>
    <property type="match status" value="1"/>
</dbReference>
<feature type="repeat" description="WD" evidence="4">
    <location>
        <begin position="1914"/>
        <end position="1955"/>
    </location>
</feature>
<evidence type="ECO:0000256" key="4">
    <source>
        <dbReference type="PROSITE-ProRule" id="PRU00221"/>
    </source>
</evidence>
<comment type="similarity">
    <text evidence="1">Belongs to the WD repeat RAPTOR family.</text>
</comment>
<organism evidence="7 8">
    <name type="scientific">Puccinia striiformis f. sp. tritici PST-78</name>
    <dbReference type="NCBI Taxonomy" id="1165861"/>
    <lineage>
        <taxon>Eukaryota</taxon>
        <taxon>Fungi</taxon>
        <taxon>Dikarya</taxon>
        <taxon>Basidiomycota</taxon>
        <taxon>Pucciniomycotina</taxon>
        <taxon>Pucciniomycetes</taxon>
        <taxon>Pucciniales</taxon>
        <taxon>Pucciniaceae</taxon>
        <taxon>Puccinia</taxon>
    </lineage>
</organism>
<sequence>MEEHSRAEQSSSDSDSEPQESTDYHHQNSQSQRSIYSSSEQPDSIDQLIYSNDPLSHLRLTEFNAQSIIRHGFDNPSQYPDYLLSISKTYQAYWDQSPYKHISPSDIVQIPHWTSPPKHRTACAALFLCLRLGFDPPDIVKASPAPKLEAWTDPKQLPKETVLETISKRLQQQFESLAPTHARVKFKTYPDVYAEEFKKTLLGLRKFSRLDRCLIYYNGHGVPKPTPTGEIWVFNKAYTQYIPIRLYDILTWVGTPAVFIWDCNNAGQILNHLIIAAKQKDDHEVAVELTKPDPEPEPETSPTPTGTTEQPVTVPTSRKNLADTFAELKLKFTQYTNETIQLAACQPDEMLPRDPKLPADVFTSCLTSPIEMALRFYVLRNNSQRSQWTSTAEFFQDLSKLDKVPGRMEMRRTPLGELTWIYTSIADAIAWNHLDRQTFHKIFRGDLVLAGTFRGFLLAERVMKAYGCTPMSVPKLPATHHAELWHTWDLEVDMCLSQLTGIWKSEEARSIYEKNKHNQPPNSLPPQIVPYRPSTFFSQQLTAFEVWLKFVVDENQDENGEKDEDLIRRRESLQWSCNDWSGVNINQIEISDFTCPNSITTQSQQTSTTAQKDKRTSIKGAVNGKSSNLTTGKSSSSGPQVSSSSSSTPASQQTSSNKPPEQPQPTERPIRYRLPTHIKRFPLNSRKGDDLYPPSPPQLPIVLQVLLSPLHRLRALILLCRLMDLGPWAVHLSLSIGIFQYVLKLLQAPAADLKPVLIFIWARILTVYPEGRIDLMRSSSRPLNLRSDGSSSAGGGGPIEYFIKVMTPNSIELPIVNVVDHKAMCAFILSITCKNSRINSELMMQYGVLEIIMYRIKELVPWQRQWYLILLAHMWEESDLVKGRAIKLGINTTLSDLLTDKVPEVRSAALYAFGTLIGVSTNTKQVLIEDQFPASSSSSTSTGVPSSNNKLLDPSHLSSQQKLRLNKTSIYQNNKLSSLSSSNPLVTSLGYQEQVSIEVGSAMACCHCSTDGSPLFRRELVVVLSALVDQHLGHFIVAAFEFIKQLEIDKSCQINGLVRNYQEERSLPKPSSSSSSSSSSTSSSTTNKDLKENLMTDRTTKLEKLINKLKSDESVHPKESLRAYLWMEYTSIYIVLLDLSLDPSDQVSKPAKTVVDYIHSRLFDSVLGQLLKLNDLSVKRDQNQTQQKRIKDEEVLNRPLGKQRNHSHSNLVGAGSFKPDHKRQLTNQSGVIHRSSTSSVFHSLSTVNNLVPNFVKSSGWKTPFNSTLSRSPEHQQSNINITNHPSSSTIQSPKKITGLRKSTSLNPILHLDGLDNPDHQQSKQNGFESSTASSQSQSSLSTENDHLKNLSINHSIESIIAHTRAADHSRRQANRSYPLAPPPSPSTSSSSNTNESTHTTTTTADSKGHQLEEDEEEDFIYYLGLHNIEKLKIELKSSSTTTDHHHHQQQDKEAEEKNASDTKEMMTRKTILPLISDYYELSSHIFLKPKMASNNGSGPGEGNGDGNGDESSSGSSSVSDGSSDSPHSDHRHHLHGLPYQSGGGVGSPIVDINSRYLNPNNHSNFNNHNSLELDSRHHHHHHRSNRHPHRSSLHHHHSSNSHRHPSNHHHHVNEKIDPGSLESIKDSWRKHRNLKVILENSVTLKSNNIYNNNNNHSNNLLVKNDDWDHLVCSFDNHNKNPIDNLLFHQFENQLISSDLSGHITVYDWRSKRILNRFLPSPTEFQLPSSNRITSMQLINQDSVALLLTSTPDGNVRIFRDYERAEKMEVVTAFKGLPNNEPSSIGEPGSVTDWQQSTGLLLIGGNSRDIKVWNSRRERSIEDIKSRSNSCLTSISSDHHAGWMISAGFGDGSIRIYDRRKPSKNSLVKVYRSVHNSWCSKIKFQPGYRRDLFSADSTGLVAQWDIRLDSPINTFVAHQLGMPAFDLHDHSPILASGSMNGSVKIWDINDDNNNEEIPTTTAVVGMDRAPQVIFNLRNLYDTHTPIVNDYQQYPQTKNRHDFPLFGSNATPDYYANRNKSISPPASSNNLSLPNTIQPITALSFHSYRMMVSVADGNGKLNVYSTDQNL</sequence>
<dbReference type="Gene3D" id="2.130.10.10">
    <property type="entry name" value="YVTN repeat-like/Quinoprotein amine dehydrogenase"/>
    <property type="match status" value="1"/>
</dbReference>
<evidence type="ECO:0000256" key="3">
    <source>
        <dbReference type="ARBA" id="ARBA00022737"/>
    </source>
</evidence>
<dbReference type="GO" id="GO:0005737">
    <property type="term" value="C:cytoplasm"/>
    <property type="evidence" value="ECO:0007669"/>
    <property type="project" value="TreeGrafter"/>
</dbReference>
<name>A0A0L0UV22_9BASI</name>
<feature type="region of interest" description="Disordered" evidence="5">
    <location>
        <begin position="599"/>
        <end position="673"/>
    </location>
</feature>
<feature type="region of interest" description="Disordered" evidence="5">
    <location>
        <begin position="1063"/>
        <end position="1094"/>
    </location>
</feature>
<dbReference type="InterPro" id="IPR001680">
    <property type="entry name" value="WD40_rpt"/>
</dbReference>
<feature type="region of interest" description="Disordered" evidence="5">
    <location>
        <begin position="1560"/>
        <end position="1619"/>
    </location>
</feature>
<dbReference type="GO" id="GO:0031929">
    <property type="term" value="P:TOR signaling"/>
    <property type="evidence" value="ECO:0007669"/>
    <property type="project" value="InterPro"/>
</dbReference>
<proteinExistence type="inferred from homology"/>
<dbReference type="PANTHER" id="PTHR12848">
    <property type="entry name" value="REGULATORY-ASSOCIATED PROTEIN OF MTOR"/>
    <property type="match status" value="1"/>
</dbReference>
<dbReference type="STRING" id="1165861.A0A0L0UV22"/>
<feature type="compositionally biased region" description="Polar residues" evidence="5">
    <location>
        <begin position="1265"/>
        <end position="1306"/>
    </location>
</feature>
<feature type="region of interest" description="Disordered" evidence="5">
    <location>
        <begin position="1437"/>
        <end position="1465"/>
    </location>
</feature>
<dbReference type="GO" id="GO:0031931">
    <property type="term" value="C:TORC1 complex"/>
    <property type="evidence" value="ECO:0007669"/>
    <property type="project" value="InterPro"/>
</dbReference>
<dbReference type="Pfam" id="PF14538">
    <property type="entry name" value="Raptor_N"/>
    <property type="match status" value="1"/>
</dbReference>
<feature type="region of interest" description="Disordered" evidence="5">
    <location>
        <begin position="1492"/>
        <end position="1546"/>
    </location>
</feature>
<dbReference type="Gene3D" id="1.25.10.10">
    <property type="entry name" value="Leucine-rich Repeat Variant"/>
    <property type="match status" value="1"/>
</dbReference>
<feature type="compositionally biased region" description="Basic and acidic residues" evidence="5">
    <location>
        <begin position="1448"/>
        <end position="1465"/>
    </location>
</feature>
<feature type="region of interest" description="Disordered" evidence="5">
    <location>
        <begin position="1364"/>
        <end position="1413"/>
    </location>
</feature>
<feature type="compositionally biased region" description="Low complexity" evidence="5">
    <location>
        <begin position="1560"/>
        <end position="1570"/>
    </location>
</feature>
<dbReference type="SUPFAM" id="SSF48371">
    <property type="entry name" value="ARM repeat"/>
    <property type="match status" value="1"/>
</dbReference>